<comment type="caution">
    <text evidence="4">The sequence shown here is derived from an EMBL/GenBank/DDBJ whole genome shotgun (WGS) entry which is preliminary data.</text>
</comment>
<proteinExistence type="predicted"/>
<reference evidence="4 5" key="1">
    <citation type="submission" date="2013-03" db="EMBL/GenBank/DDBJ databases">
        <title>Draft genome sequence of Gracibacillus halophilus YIM-C55.5, a moderately halophilic and thermophilic organism from the Xiaochaidamu salt lake.</title>
        <authorList>
            <person name="Sugumar T."/>
            <person name="Polireddy D.R."/>
            <person name="Antony A."/>
            <person name="Madhava Y.R."/>
            <person name="Sivakumar N."/>
        </authorList>
    </citation>
    <scope>NUCLEOTIDE SEQUENCE [LARGE SCALE GENOMIC DNA]</scope>
    <source>
        <strain evidence="4 5">YIM-C55.5</strain>
    </source>
</reference>
<feature type="region of interest" description="Disordered" evidence="2">
    <location>
        <begin position="1"/>
        <end position="26"/>
    </location>
</feature>
<sequence>MMAIKATVRRNGDMAQEPRKKSRRISISNKRQITVPKEYYDYLEMETEANIELEGNKIVITPVRETNDDFLEFILKDLIDEGYGGEDLLQEFNRRKNNIRPAVEAWMKDAHENAENVESVSDLFEEDE</sequence>
<dbReference type="PROSITE" id="PS51740">
    <property type="entry name" value="SPOVT_ABRB"/>
    <property type="match status" value="1"/>
</dbReference>
<feature type="domain" description="SpoVT-AbrB" evidence="3">
    <location>
        <begin position="22"/>
        <end position="65"/>
    </location>
</feature>
<evidence type="ECO:0000256" key="2">
    <source>
        <dbReference type="SAM" id="MobiDB-lite"/>
    </source>
</evidence>
<organism evidence="4 5">
    <name type="scientific">Gracilibacillus halophilus YIM-C55.5</name>
    <dbReference type="NCBI Taxonomy" id="1308866"/>
    <lineage>
        <taxon>Bacteria</taxon>
        <taxon>Bacillati</taxon>
        <taxon>Bacillota</taxon>
        <taxon>Bacilli</taxon>
        <taxon>Bacillales</taxon>
        <taxon>Bacillaceae</taxon>
        <taxon>Gracilibacillus</taxon>
    </lineage>
</organism>
<protein>
    <recommendedName>
        <fullName evidence="3">SpoVT-AbrB domain-containing protein</fullName>
    </recommendedName>
</protein>
<dbReference type="STRING" id="1308866.J416_03611"/>
<dbReference type="SUPFAM" id="SSF89447">
    <property type="entry name" value="AbrB/MazE/MraZ-like"/>
    <property type="match status" value="1"/>
</dbReference>
<dbReference type="GO" id="GO:0003677">
    <property type="term" value="F:DNA binding"/>
    <property type="evidence" value="ECO:0007669"/>
    <property type="project" value="UniProtKB-UniRule"/>
</dbReference>
<dbReference type="InterPro" id="IPR007159">
    <property type="entry name" value="SpoVT-AbrB_dom"/>
</dbReference>
<evidence type="ECO:0000259" key="3">
    <source>
        <dbReference type="PROSITE" id="PS51740"/>
    </source>
</evidence>
<evidence type="ECO:0000256" key="1">
    <source>
        <dbReference type="PROSITE-ProRule" id="PRU01076"/>
    </source>
</evidence>
<dbReference type="AlphaFoldDB" id="N4WNU3"/>
<gene>
    <name evidence="4" type="ORF">J416_03611</name>
</gene>
<accession>N4WNU3</accession>
<keyword evidence="5" id="KW-1185">Reference proteome</keyword>
<evidence type="ECO:0000313" key="4">
    <source>
        <dbReference type="EMBL" id="ENH97817.1"/>
    </source>
</evidence>
<dbReference type="InterPro" id="IPR037914">
    <property type="entry name" value="SpoVT-AbrB_sf"/>
</dbReference>
<dbReference type="EMBL" id="APML01000014">
    <property type="protein sequence ID" value="ENH97817.1"/>
    <property type="molecule type" value="Genomic_DNA"/>
</dbReference>
<feature type="compositionally biased region" description="Basic and acidic residues" evidence="2">
    <location>
        <begin position="10"/>
        <end position="19"/>
    </location>
</feature>
<name>N4WNU3_9BACI</name>
<keyword evidence="1" id="KW-0238">DNA-binding</keyword>
<dbReference type="eggNOG" id="COG2002">
    <property type="taxonomic scope" value="Bacteria"/>
</dbReference>
<evidence type="ECO:0000313" key="5">
    <source>
        <dbReference type="Proteomes" id="UP000012283"/>
    </source>
</evidence>
<dbReference type="PATRIC" id="fig|1308866.3.peg.731"/>
<dbReference type="Proteomes" id="UP000012283">
    <property type="component" value="Unassembled WGS sequence"/>
</dbReference>